<evidence type="ECO:0000259" key="1">
    <source>
        <dbReference type="Pfam" id="PF01048"/>
    </source>
</evidence>
<dbReference type="GO" id="GO:0009116">
    <property type="term" value="P:nucleoside metabolic process"/>
    <property type="evidence" value="ECO:0007669"/>
    <property type="project" value="InterPro"/>
</dbReference>
<dbReference type="Gene3D" id="3.40.50.1580">
    <property type="entry name" value="Nucleoside phosphorylase domain"/>
    <property type="match status" value="1"/>
</dbReference>
<evidence type="ECO:0000313" key="2">
    <source>
        <dbReference type="EMBL" id="ADV45336.1"/>
    </source>
</evidence>
<proteinExistence type="predicted"/>
<gene>
    <name evidence="2" type="ordered locus">Nitsa_0063</name>
</gene>
<protein>
    <submittedName>
        <fullName evidence="2">Purine or other phosphorylase family 1</fullName>
    </submittedName>
</protein>
<dbReference type="GO" id="GO:0003824">
    <property type="term" value="F:catalytic activity"/>
    <property type="evidence" value="ECO:0007669"/>
    <property type="project" value="InterPro"/>
</dbReference>
<dbReference type="STRING" id="749222.Nitsa_0063"/>
<keyword evidence="3" id="KW-1185">Reference proteome</keyword>
<evidence type="ECO:0000313" key="3">
    <source>
        <dbReference type="Proteomes" id="UP000008633"/>
    </source>
</evidence>
<dbReference type="HOGENOM" id="CLU_116208_0_0_7"/>
<dbReference type="KEGG" id="nsa:Nitsa_0063"/>
<dbReference type="eggNOG" id="COG0775">
    <property type="taxonomic scope" value="Bacteria"/>
</dbReference>
<reference evidence="3" key="2">
    <citation type="submission" date="2011-01" db="EMBL/GenBank/DDBJ databases">
        <title>The complete genome of Nitratifractor salsuginis DSM 16511.</title>
        <authorList>
            <consortium name="US DOE Joint Genome Institute (JGI-PGF)"/>
            <person name="Lucas S."/>
            <person name="Copeland A."/>
            <person name="Lapidus A."/>
            <person name="Bruce D."/>
            <person name="Goodwin L."/>
            <person name="Pitluck S."/>
            <person name="Kyrpides N."/>
            <person name="Mavromatis K."/>
            <person name="Ivanova N."/>
            <person name="Mikhailova N."/>
            <person name="Zeytun A."/>
            <person name="Detter J.C."/>
            <person name="Tapia R."/>
            <person name="Han C."/>
            <person name="Land M."/>
            <person name="Hauser L."/>
            <person name="Markowitz V."/>
            <person name="Cheng J.-F."/>
            <person name="Hugenholtz P."/>
            <person name="Woyke T."/>
            <person name="Wu D."/>
            <person name="Tindall B."/>
            <person name="Schuetze A."/>
            <person name="Brambilla E."/>
            <person name="Klenk H.-P."/>
            <person name="Eisen J.A."/>
        </authorList>
    </citation>
    <scope>NUCLEOTIDE SEQUENCE [LARGE SCALE GENOMIC DNA]</scope>
    <source>
        <strain evidence="3">DSM 16511 / JCM 12458 / E9I37-1</strain>
    </source>
</reference>
<dbReference type="Pfam" id="PF01048">
    <property type="entry name" value="PNP_UDP_1"/>
    <property type="match status" value="1"/>
</dbReference>
<dbReference type="SUPFAM" id="SSF53167">
    <property type="entry name" value="Purine and uridine phosphorylases"/>
    <property type="match status" value="1"/>
</dbReference>
<reference evidence="2 3" key="1">
    <citation type="journal article" date="2011" name="Stand. Genomic Sci.">
        <title>Complete genome sequence of Nitratifractor salsuginis type strain (E9I37-1).</title>
        <authorList>
            <person name="Anderson I."/>
            <person name="Sikorski J."/>
            <person name="Zeytun A."/>
            <person name="Nolan M."/>
            <person name="Lapidus A."/>
            <person name="Lucas S."/>
            <person name="Hammon N."/>
            <person name="Deshpande S."/>
            <person name="Cheng J.F."/>
            <person name="Tapia R."/>
            <person name="Han C."/>
            <person name="Goodwin L."/>
            <person name="Pitluck S."/>
            <person name="Liolios K."/>
            <person name="Pagani I."/>
            <person name="Ivanova N."/>
            <person name="Huntemann M."/>
            <person name="Mavromatis K."/>
            <person name="Ovchinikova G."/>
            <person name="Pati A."/>
            <person name="Chen A."/>
            <person name="Palaniappan K."/>
            <person name="Land M."/>
            <person name="Hauser L."/>
            <person name="Brambilla E.M."/>
            <person name="Ngatchou-Djao O.D."/>
            <person name="Rohde M."/>
            <person name="Tindall B.J."/>
            <person name="Goker M."/>
            <person name="Detter J.C."/>
            <person name="Woyke T."/>
            <person name="Bristow J."/>
            <person name="Eisen J.A."/>
            <person name="Markowitz V."/>
            <person name="Hugenholtz P."/>
            <person name="Klenk H.P."/>
            <person name="Kyrpides N.C."/>
        </authorList>
    </citation>
    <scope>NUCLEOTIDE SEQUENCE [LARGE SCALE GENOMIC DNA]</scope>
    <source>
        <strain evidence="3">DSM 16511 / JCM 12458 / E9I37-1</strain>
    </source>
</reference>
<feature type="domain" description="Nucleoside phosphorylase" evidence="1">
    <location>
        <begin position="18"/>
        <end position="170"/>
    </location>
</feature>
<dbReference type="OrthoDB" id="5339230at2"/>
<dbReference type="AlphaFoldDB" id="E6WY88"/>
<organism evidence="2 3">
    <name type="scientific">Nitratifractor salsuginis (strain DSM 16511 / JCM 12458 / E9I37-1)</name>
    <dbReference type="NCBI Taxonomy" id="749222"/>
    <lineage>
        <taxon>Bacteria</taxon>
        <taxon>Pseudomonadati</taxon>
        <taxon>Campylobacterota</taxon>
        <taxon>Epsilonproteobacteria</taxon>
        <taxon>Campylobacterales</taxon>
        <taxon>Sulfurovaceae</taxon>
        <taxon>Nitratifractor</taxon>
    </lineage>
</organism>
<dbReference type="Proteomes" id="UP000008633">
    <property type="component" value="Chromosome"/>
</dbReference>
<dbReference type="EMBL" id="CP002452">
    <property type="protein sequence ID" value="ADV45336.1"/>
    <property type="molecule type" value="Genomic_DNA"/>
</dbReference>
<accession>E6WY88</accession>
<name>E6WY88_NITSE</name>
<dbReference type="RefSeq" id="WP_013553033.1">
    <property type="nucleotide sequence ID" value="NC_014935.1"/>
</dbReference>
<sequence>MFICAGNNESFDFALPIGVGLVESAMNLTRLASMEAPEFLVFVGTAGSYGKHRIFDIVESKTAANVEQALLMGTAYTPINNVVSAAQDVSRETIVNSSNYITTDKEMAKKFLAKRLELENMEFFSVLAVAKMFNIPAGGVFCVTNYCDENAHEDFLKNQKEAMQRLENYLRDKGVLKND</sequence>
<dbReference type="InterPro" id="IPR000845">
    <property type="entry name" value="Nucleoside_phosphorylase_d"/>
</dbReference>
<dbReference type="InterPro" id="IPR035994">
    <property type="entry name" value="Nucleoside_phosphorylase_sf"/>
</dbReference>